<keyword evidence="2" id="KW-1185">Reference proteome</keyword>
<protein>
    <submittedName>
        <fullName evidence="1">Uncharacterized protein</fullName>
    </submittedName>
</protein>
<evidence type="ECO:0000313" key="2">
    <source>
        <dbReference type="Proteomes" id="UP000887013"/>
    </source>
</evidence>
<gene>
    <name evidence="1" type="ORF">NPIL_330331</name>
</gene>
<dbReference type="EMBL" id="BMAW01029797">
    <property type="protein sequence ID" value="GFU13810.1"/>
    <property type="molecule type" value="Genomic_DNA"/>
</dbReference>
<name>A0A8X6QE83_NEPPI</name>
<reference evidence="1" key="1">
    <citation type="submission" date="2020-08" db="EMBL/GenBank/DDBJ databases">
        <title>Multicomponent nature underlies the extraordinary mechanical properties of spider dragline silk.</title>
        <authorList>
            <person name="Kono N."/>
            <person name="Nakamura H."/>
            <person name="Mori M."/>
            <person name="Yoshida Y."/>
            <person name="Ohtoshi R."/>
            <person name="Malay A.D."/>
            <person name="Moran D.A.P."/>
            <person name="Tomita M."/>
            <person name="Numata K."/>
            <person name="Arakawa K."/>
        </authorList>
    </citation>
    <scope>NUCLEOTIDE SEQUENCE</scope>
</reference>
<accession>A0A8X6QE83</accession>
<organism evidence="1 2">
    <name type="scientific">Nephila pilipes</name>
    <name type="common">Giant wood spider</name>
    <name type="synonym">Nephila maculata</name>
    <dbReference type="NCBI Taxonomy" id="299642"/>
    <lineage>
        <taxon>Eukaryota</taxon>
        <taxon>Metazoa</taxon>
        <taxon>Ecdysozoa</taxon>
        <taxon>Arthropoda</taxon>
        <taxon>Chelicerata</taxon>
        <taxon>Arachnida</taxon>
        <taxon>Araneae</taxon>
        <taxon>Araneomorphae</taxon>
        <taxon>Entelegynae</taxon>
        <taxon>Araneoidea</taxon>
        <taxon>Nephilidae</taxon>
        <taxon>Nephila</taxon>
    </lineage>
</organism>
<dbReference type="AlphaFoldDB" id="A0A8X6QE83"/>
<comment type="caution">
    <text evidence="1">The sequence shown here is derived from an EMBL/GenBank/DDBJ whole genome shotgun (WGS) entry which is preliminary data.</text>
</comment>
<evidence type="ECO:0000313" key="1">
    <source>
        <dbReference type="EMBL" id="GFU13810.1"/>
    </source>
</evidence>
<sequence>MRRKTRSFPISHINKASQMRAMVREGITQSMTCWEKFRRCFAIARASKITLYQRSSTSTSHERVSQLLFSAVPYTPEDDNWFFFMKLKKKTGIAEGCSGVCCYFGLFKK</sequence>
<proteinExistence type="predicted"/>
<dbReference type="Proteomes" id="UP000887013">
    <property type="component" value="Unassembled WGS sequence"/>
</dbReference>